<evidence type="ECO:0000313" key="9">
    <source>
        <dbReference type="EMBL" id="KAK7536642.1"/>
    </source>
</evidence>
<dbReference type="PANTHER" id="PTHR12810">
    <property type="entry name" value="MITOCHONDRIAL 28S RIBOSOMAL PROTEIN S29"/>
    <property type="match status" value="1"/>
</dbReference>
<reference evidence="9 10" key="1">
    <citation type="submission" date="2024-04" db="EMBL/GenBank/DDBJ databases">
        <title>Phyllosticta paracitricarpa is synonymous to the EU quarantine fungus P. citricarpa based on phylogenomic analyses.</title>
        <authorList>
            <consortium name="Lawrence Berkeley National Laboratory"/>
            <person name="Van Ingen-Buijs V.A."/>
            <person name="Van Westerhoven A.C."/>
            <person name="Haridas S."/>
            <person name="Skiadas P."/>
            <person name="Martin F."/>
            <person name="Groenewald J.Z."/>
            <person name="Crous P.W."/>
            <person name="Seidl M.F."/>
        </authorList>
    </citation>
    <scope>NUCLEOTIDE SEQUENCE [LARGE SCALE GENOMIC DNA]</scope>
    <source>
        <strain evidence="9 10">CBS 122670</strain>
    </source>
</reference>
<dbReference type="EMBL" id="JBBPDW010000035">
    <property type="protein sequence ID" value="KAK7536642.1"/>
    <property type="molecule type" value="Genomic_DNA"/>
</dbReference>
<comment type="similarity">
    <text evidence="2">Belongs to the mitochondrion-specific ribosomal protein mS29 family.</text>
</comment>
<feature type="compositionally biased region" description="Polar residues" evidence="8">
    <location>
        <begin position="24"/>
        <end position="37"/>
    </location>
</feature>
<feature type="compositionally biased region" description="Basic and acidic residues" evidence="8">
    <location>
        <begin position="54"/>
        <end position="69"/>
    </location>
</feature>
<keyword evidence="3" id="KW-0809">Transit peptide</keyword>
<evidence type="ECO:0000313" key="10">
    <source>
        <dbReference type="Proteomes" id="UP001365128"/>
    </source>
</evidence>
<proteinExistence type="inferred from homology"/>
<comment type="subcellular location">
    <subcellularLocation>
        <location evidence="1">Mitochondrion</location>
    </subcellularLocation>
</comment>
<evidence type="ECO:0000256" key="3">
    <source>
        <dbReference type="ARBA" id="ARBA00022946"/>
    </source>
</evidence>
<sequence length="479" mass="53369">MPPRAGLGQLPFWPSNLFRSTASRQPVPSVAPFTTSAPLLKQPGAKKSVSRAGPPEKGKRMTVVKKKEPAASQTITRKIDPEERKALRKRIILSNDNALEVPWVLDLEASQLEKDTVDELHGKVLGIPMETVDKLRSVEAFKTNQGWSLYRRPATLMTKETVELAKLLLQAQEDNKTFRRIIHGNRAGGKSTLLLQAMAMSFAKGVLVINFPDARDLVLSHSHYAPLENTNPTQYVQKARISELLKRTAEANEAVLKELRVAQKHPVVRGEATLLDLVRVGANDADLAWPTMKAFWSEINLPSNKNDPALSRPPILFCVDNVSYIMNKSDYDDRNVQKIHAHDLVIVRHLTDLLSGESKFRNGGLVLAATSGSDSPKSETMEYAILLNEAKLAGLPEEDLPQWSPFKEIDEYTFQALKDVEPLEMTGLTKEEARTIMEYYAASGLVRKAVDYNLVGEKWTMSGGGIIGELERACVRQRM</sequence>
<keyword evidence="10" id="KW-1185">Reference proteome</keyword>
<evidence type="ECO:0000256" key="7">
    <source>
        <dbReference type="ARBA" id="ARBA00035140"/>
    </source>
</evidence>
<evidence type="ECO:0000256" key="4">
    <source>
        <dbReference type="ARBA" id="ARBA00022980"/>
    </source>
</evidence>
<dbReference type="InterPro" id="IPR019368">
    <property type="entry name" value="Ribosomal_mS29"/>
</dbReference>
<evidence type="ECO:0000256" key="1">
    <source>
        <dbReference type="ARBA" id="ARBA00004173"/>
    </source>
</evidence>
<keyword evidence="5" id="KW-0496">Mitochondrion</keyword>
<evidence type="ECO:0000256" key="5">
    <source>
        <dbReference type="ARBA" id="ARBA00023128"/>
    </source>
</evidence>
<accession>A0ABR1LS90</accession>
<dbReference type="Proteomes" id="UP001365128">
    <property type="component" value="Unassembled WGS sequence"/>
</dbReference>
<dbReference type="Pfam" id="PF10236">
    <property type="entry name" value="DAP3"/>
    <property type="match status" value="1"/>
</dbReference>
<gene>
    <name evidence="9" type="ORF">IWX46DRAFT_257686</name>
</gene>
<keyword evidence="6" id="KW-0687">Ribonucleoprotein</keyword>
<comment type="caution">
    <text evidence="9">The sequence shown here is derived from an EMBL/GenBank/DDBJ whole genome shotgun (WGS) entry which is preliminary data.</text>
</comment>
<evidence type="ECO:0000256" key="6">
    <source>
        <dbReference type="ARBA" id="ARBA00023274"/>
    </source>
</evidence>
<name>A0ABR1LS90_9PEZI</name>
<organism evidence="9 10">
    <name type="scientific">Phyllosticta citricarpa</name>
    <dbReference type="NCBI Taxonomy" id="55181"/>
    <lineage>
        <taxon>Eukaryota</taxon>
        <taxon>Fungi</taxon>
        <taxon>Dikarya</taxon>
        <taxon>Ascomycota</taxon>
        <taxon>Pezizomycotina</taxon>
        <taxon>Dothideomycetes</taxon>
        <taxon>Dothideomycetes incertae sedis</taxon>
        <taxon>Botryosphaeriales</taxon>
        <taxon>Phyllostictaceae</taxon>
        <taxon>Phyllosticta</taxon>
    </lineage>
</organism>
<evidence type="ECO:0000256" key="2">
    <source>
        <dbReference type="ARBA" id="ARBA00009863"/>
    </source>
</evidence>
<evidence type="ECO:0000256" key="8">
    <source>
        <dbReference type="SAM" id="MobiDB-lite"/>
    </source>
</evidence>
<feature type="region of interest" description="Disordered" evidence="8">
    <location>
        <begin position="24"/>
        <end position="74"/>
    </location>
</feature>
<dbReference type="PANTHER" id="PTHR12810:SF0">
    <property type="entry name" value="SMALL RIBOSOMAL SUBUNIT PROTEIN MS29"/>
    <property type="match status" value="1"/>
</dbReference>
<keyword evidence="4" id="KW-0689">Ribosomal protein</keyword>
<protein>
    <recommendedName>
        <fullName evidence="7">Small ribosomal subunit protein mS29</fullName>
    </recommendedName>
</protein>